<keyword evidence="3" id="KW-1185">Reference proteome</keyword>
<dbReference type="EMBL" id="JMCB01000010">
    <property type="protein sequence ID" value="KFE66525.1"/>
    <property type="molecule type" value="Genomic_DNA"/>
</dbReference>
<gene>
    <name evidence="2" type="ORF">DB31_0998</name>
</gene>
<protein>
    <submittedName>
        <fullName evidence="2">Uncharacterized protein</fullName>
    </submittedName>
</protein>
<accession>A0A085WFR2</accession>
<comment type="caution">
    <text evidence="2">The sequence shown here is derived from an EMBL/GenBank/DDBJ whole genome shotgun (WGS) entry which is preliminary data.</text>
</comment>
<name>A0A085WFR2_9BACT</name>
<evidence type="ECO:0000313" key="3">
    <source>
        <dbReference type="Proteomes" id="UP000028725"/>
    </source>
</evidence>
<dbReference type="Proteomes" id="UP000028725">
    <property type="component" value="Unassembled WGS sequence"/>
</dbReference>
<dbReference type="STRING" id="394096.DB31_0998"/>
<proteinExistence type="predicted"/>
<feature type="region of interest" description="Disordered" evidence="1">
    <location>
        <begin position="1"/>
        <end position="52"/>
    </location>
</feature>
<evidence type="ECO:0000256" key="1">
    <source>
        <dbReference type="SAM" id="MobiDB-lite"/>
    </source>
</evidence>
<feature type="compositionally biased region" description="Polar residues" evidence="1">
    <location>
        <begin position="17"/>
        <end position="33"/>
    </location>
</feature>
<dbReference type="AlphaFoldDB" id="A0A085WFR2"/>
<feature type="compositionally biased region" description="Pro residues" evidence="1">
    <location>
        <begin position="1"/>
        <end position="10"/>
    </location>
</feature>
<sequence>MAIDPDPAPGGPRQRPYESQASERAPIRQSTRWITPPASAGPRPPGEFHGHRPCWRRKICMIFRLAGSSRSWGKHSALRK</sequence>
<reference evidence="2 3" key="1">
    <citation type="submission" date="2014-04" db="EMBL/GenBank/DDBJ databases">
        <title>Genome assembly of Hyalangium minutum DSM 14724.</title>
        <authorList>
            <person name="Sharma G."/>
            <person name="Subramanian S."/>
        </authorList>
    </citation>
    <scope>NUCLEOTIDE SEQUENCE [LARGE SCALE GENOMIC DNA]</scope>
    <source>
        <strain evidence="2 3">DSM 14724</strain>
    </source>
</reference>
<organism evidence="2 3">
    <name type="scientific">Hyalangium minutum</name>
    <dbReference type="NCBI Taxonomy" id="394096"/>
    <lineage>
        <taxon>Bacteria</taxon>
        <taxon>Pseudomonadati</taxon>
        <taxon>Myxococcota</taxon>
        <taxon>Myxococcia</taxon>
        <taxon>Myxococcales</taxon>
        <taxon>Cystobacterineae</taxon>
        <taxon>Archangiaceae</taxon>
        <taxon>Hyalangium</taxon>
    </lineage>
</organism>
<evidence type="ECO:0000313" key="2">
    <source>
        <dbReference type="EMBL" id="KFE66525.1"/>
    </source>
</evidence>